<keyword evidence="4" id="KW-1185">Reference proteome</keyword>
<evidence type="ECO:0000313" key="4">
    <source>
        <dbReference type="Proteomes" id="UP000535511"/>
    </source>
</evidence>
<feature type="domain" description="ARB-07466-like C-terminal" evidence="2">
    <location>
        <begin position="47"/>
        <end position="145"/>
    </location>
</feature>
<feature type="chain" id="PRO_5030984743" description="ARB-07466-like C-terminal domain-containing protein" evidence="1">
    <location>
        <begin position="29"/>
        <end position="193"/>
    </location>
</feature>
<organism evidence="3 4">
    <name type="scientific">Nocardioides panaciterrulae</name>
    <dbReference type="NCBI Taxonomy" id="661492"/>
    <lineage>
        <taxon>Bacteria</taxon>
        <taxon>Bacillati</taxon>
        <taxon>Actinomycetota</taxon>
        <taxon>Actinomycetes</taxon>
        <taxon>Propionibacteriales</taxon>
        <taxon>Nocardioidaceae</taxon>
        <taxon>Nocardioides</taxon>
    </lineage>
</organism>
<comment type="caution">
    <text evidence="3">The sequence shown here is derived from an EMBL/GenBank/DDBJ whole genome shotgun (WGS) entry which is preliminary data.</text>
</comment>
<gene>
    <name evidence="3" type="ORF">BJZ21_003444</name>
</gene>
<sequence length="193" mass="21573">MSRTLSALALHLLVVVLLGLALAPAASAGTPIEDLAGYHPQRHCHPEAKPGTTFLGHRLVRRFGGGFGPIARPCRVGGTSEHKEGRAFDWLLDASVKADKERAQEFLDWVLATDRHGNPDARARRMGIMYVIWNDHMYPAWTGFRREPYLSASCPSRKECSTTLRHRDHLHISLSRRGGKGLTSWFVRRSVVD</sequence>
<dbReference type="InterPro" id="IPR058593">
    <property type="entry name" value="ARB_07466-like_C"/>
</dbReference>
<accession>A0A7Y9E8V2</accession>
<protein>
    <recommendedName>
        <fullName evidence="2">ARB-07466-like C-terminal domain-containing protein</fullName>
    </recommendedName>
</protein>
<feature type="signal peptide" evidence="1">
    <location>
        <begin position="1"/>
        <end position="28"/>
    </location>
</feature>
<evidence type="ECO:0000259" key="2">
    <source>
        <dbReference type="Pfam" id="PF26571"/>
    </source>
</evidence>
<dbReference type="RefSeq" id="WP_179664886.1">
    <property type="nucleotide sequence ID" value="NZ_JACCBG010000001.1"/>
</dbReference>
<evidence type="ECO:0000256" key="1">
    <source>
        <dbReference type="SAM" id="SignalP"/>
    </source>
</evidence>
<proteinExistence type="predicted"/>
<keyword evidence="1" id="KW-0732">Signal</keyword>
<dbReference type="Proteomes" id="UP000535511">
    <property type="component" value="Unassembled WGS sequence"/>
</dbReference>
<reference evidence="3 4" key="1">
    <citation type="submission" date="2020-07" db="EMBL/GenBank/DDBJ databases">
        <title>Sequencing the genomes of 1000 actinobacteria strains.</title>
        <authorList>
            <person name="Klenk H.-P."/>
        </authorList>
    </citation>
    <scope>NUCLEOTIDE SEQUENCE [LARGE SCALE GENOMIC DNA]</scope>
    <source>
        <strain evidence="3 4">DSM 21350</strain>
    </source>
</reference>
<dbReference type="Pfam" id="PF26571">
    <property type="entry name" value="VldE"/>
    <property type="match status" value="1"/>
</dbReference>
<dbReference type="AlphaFoldDB" id="A0A7Y9E8V2"/>
<name>A0A7Y9E8V2_9ACTN</name>
<evidence type="ECO:0000313" key="3">
    <source>
        <dbReference type="EMBL" id="NYD43361.1"/>
    </source>
</evidence>
<dbReference type="EMBL" id="JACCBG010000001">
    <property type="protein sequence ID" value="NYD43361.1"/>
    <property type="molecule type" value="Genomic_DNA"/>
</dbReference>